<reference evidence="2 3" key="1">
    <citation type="submission" date="2020-11" db="EMBL/GenBank/DDBJ databases">
        <title>Enhanced detection system for hospital associated transmission using whole genome sequencing surveillance.</title>
        <authorList>
            <person name="Harrison L.H."/>
            <person name="Van Tyne D."/>
            <person name="Marsh J.W."/>
            <person name="Griffith M.P."/>
            <person name="Snyder D.J."/>
            <person name="Cooper V.S."/>
            <person name="Mustapha M."/>
        </authorList>
    </citation>
    <scope>NUCLEOTIDE SEQUENCE [LARGE SCALE GENOMIC DNA]</scope>
    <source>
        <strain evidence="2 3">PSB00013</strain>
    </source>
</reference>
<proteinExistence type="predicted"/>
<dbReference type="EMBL" id="JADTXM010000025">
    <property type="protein sequence ID" value="MBH3441700.1"/>
    <property type="molecule type" value="Genomic_DNA"/>
</dbReference>
<dbReference type="InterPro" id="IPR029787">
    <property type="entry name" value="Nucleotide_cyclase"/>
</dbReference>
<organism evidence="2 3">
    <name type="scientific">Pseudomonas luteola</name>
    <dbReference type="NCBI Taxonomy" id="47886"/>
    <lineage>
        <taxon>Bacteria</taxon>
        <taxon>Pseudomonadati</taxon>
        <taxon>Pseudomonadota</taxon>
        <taxon>Gammaproteobacteria</taxon>
        <taxon>Pseudomonadales</taxon>
        <taxon>Pseudomonadaceae</taxon>
        <taxon>Pseudomonas</taxon>
    </lineage>
</organism>
<sequence>MTKNLLDDIRQLPCTINNQDIAITATLAVCEMAVSESLSATVKRADKALYKGKESGQNQIVLADLRIE</sequence>
<dbReference type="InterPro" id="IPR000160">
    <property type="entry name" value="GGDEF_dom"/>
</dbReference>
<dbReference type="Proteomes" id="UP000638986">
    <property type="component" value="Unassembled WGS sequence"/>
</dbReference>
<comment type="caution">
    <text evidence="2">The sequence shown here is derived from an EMBL/GenBank/DDBJ whole genome shotgun (WGS) entry which is preliminary data.</text>
</comment>
<dbReference type="SUPFAM" id="SSF55073">
    <property type="entry name" value="Nucleotide cyclase"/>
    <property type="match status" value="1"/>
</dbReference>
<name>A0ABS0MY92_PSELU</name>
<dbReference type="PROSITE" id="PS50887">
    <property type="entry name" value="GGDEF"/>
    <property type="match status" value="1"/>
</dbReference>
<gene>
    <name evidence="2" type="ORF">I5Q09_23765</name>
</gene>
<evidence type="ECO:0000259" key="1">
    <source>
        <dbReference type="PROSITE" id="PS50887"/>
    </source>
</evidence>
<dbReference type="RefSeq" id="WP_197873502.1">
    <property type="nucleotide sequence ID" value="NZ_DALZQD010000013.1"/>
</dbReference>
<dbReference type="InterPro" id="IPR043128">
    <property type="entry name" value="Rev_trsase/Diguanyl_cyclase"/>
</dbReference>
<evidence type="ECO:0000313" key="3">
    <source>
        <dbReference type="Proteomes" id="UP000638986"/>
    </source>
</evidence>
<dbReference type="Gene3D" id="3.30.70.270">
    <property type="match status" value="1"/>
</dbReference>
<accession>A0ABS0MY92</accession>
<feature type="domain" description="GGDEF" evidence="1">
    <location>
        <begin position="1"/>
        <end position="65"/>
    </location>
</feature>
<evidence type="ECO:0000313" key="2">
    <source>
        <dbReference type="EMBL" id="MBH3441700.1"/>
    </source>
</evidence>
<protein>
    <recommendedName>
        <fullName evidence="1">GGDEF domain-containing protein</fullName>
    </recommendedName>
</protein>